<evidence type="ECO:0000313" key="2">
    <source>
        <dbReference type="EMBL" id="EKX31525.1"/>
    </source>
</evidence>
<dbReference type="Proteomes" id="UP000011087">
    <property type="component" value="Unassembled WGS sequence"/>
</dbReference>
<reference evidence="4" key="2">
    <citation type="submission" date="2012-11" db="EMBL/GenBank/DDBJ databases">
        <authorList>
            <person name="Kuo A."/>
            <person name="Curtis B.A."/>
            <person name="Tanifuji G."/>
            <person name="Burki F."/>
            <person name="Gruber A."/>
            <person name="Irimia M."/>
            <person name="Maruyama S."/>
            <person name="Arias M.C."/>
            <person name="Ball S.G."/>
            <person name="Gile G.H."/>
            <person name="Hirakawa Y."/>
            <person name="Hopkins J.F."/>
            <person name="Rensing S.A."/>
            <person name="Schmutz J."/>
            <person name="Symeonidi A."/>
            <person name="Elias M."/>
            <person name="Eveleigh R.J."/>
            <person name="Herman E.K."/>
            <person name="Klute M.J."/>
            <person name="Nakayama T."/>
            <person name="Obornik M."/>
            <person name="Reyes-Prieto A."/>
            <person name="Armbrust E.V."/>
            <person name="Aves S.J."/>
            <person name="Beiko R.G."/>
            <person name="Coutinho P."/>
            <person name="Dacks J.B."/>
            <person name="Durnford D.G."/>
            <person name="Fast N.M."/>
            <person name="Green B.R."/>
            <person name="Grisdale C."/>
            <person name="Hempe F."/>
            <person name="Henrissat B."/>
            <person name="Hoppner M.P."/>
            <person name="Ishida K.-I."/>
            <person name="Kim E."/>
            <person name="Koreny L."/>
            <person name="Kroth P.G."/>
            <person name="Liu Y."/>
            <person name="Malik S.-B."/>
            <person name="Maier U.G."/>
            <person name="McRose D."/>
            <person name="Mock T."/>
            <person name="Neilson J.A."/>
            <person name="Onodera N.T."/>
            <person name="Poole A.M."/>
            <person name="Pritham E.J."/>
            <person name="Richards T.A."/>
            <person name="Rocap G."/>
            <person name="Roy S.W."/>
            <person name="Sarai C."/>
            <person name="Schaack S."/>
            <person name="Shirato S."/>
            <person name="Slamovits C.H."/>
            <person name="Spencer D.F."/>
            <person name="Suzuki S."/>
            <person name="Worden A.Z."/>
            <person name="Zauner S."/>
            <person name="Barry K."/>
            <person name="Bell C."/>
            <person name="Bharti A.K."/>
            <person name="Crow J.A."/>
            <person name="Grimwood J."/>
            <person name="Kramer R."/>
            <person name="Lindquist E."/>
            <person name="Lucas S."/>
            <person name="Salamov A."/>
            <person name="McFadden G.I."/>
            <person name="Lane C.E."/>
            <person name="Keeling P.J."/>
            <person name="Gray M.W."/>
            <person name="Grigoriev I.V."/>
            <person name="Archibald J.M."/>
        </authorList>
    </citation>
    <scope>NUCLEOTIDE SEQUENCE</scope>
    <source>
        <strain evidence="4">CCMP2712</strain>
    </source>
</reference>
<keyword evidence="1" id="KW-0732">Signal</keyword>
<evidence type="ECO:0000256" key="1">
    <source>
        <dbReference type="SAM" id="SignalP"/>
    </source>
</evidence>
<keyword evidence="4" id="KW-1185">Reference proteome</keyword>
<accession>L1I6N2</accession>
<feature type="chain" id="PRO_5008769649" evidence="1">
    <location>
        <begin position="24"/>
        <end position="107"/>
    </location>
</feature>
<organism evidence="2">
    <name type="scientific">Guillardia theta (strain CCMP2712)</name>
    <name type="common">Cryptophyte</name>
    <dbReference type="NCBI Taxonomy" id="905079"/>
    <lineage>
        <taxon>Eukaryota</taxon>
        <taxon>Cryptophyceae</taxon>
        <taxon>Pyrenomonadales</taxon>
        <taxon>Geminigeraceae</taxon>
        <taxon>Guillardia</taxon>
    </lineage>
</organism>
<dbReference type="GeneID" id="17288253"/>
<dbReference type="PaxDb" id="55529-EKX31525"/>
<name>L1I6N2_GUITC</name>
<dbReference type="EMBL" id="JH993267">
    <property type="protein sequence ID" value="EKX31525.1"/>
    <property type="molecule type" value="Genomic_DNA"/>
</dbReference>
<dbReference type="KEGG" id="gtt:GUITHDRAFT_122284"/>
<proteinExistence type="predicted"/>
<dbReference type="HOGENOM" id="CLU_1974751_0_0_1"/>
<feature type="signal peptide" evidence="1">
    <location>
        <begin position="1"/>
        <end position="23"/>
    </location>
</feature>
<gene>
    <name evidence="2" type="ORF">GUITHDRAFT_122284</name>
</gene>
<sequence>MHNILVPSSFAVLLGGAAFNAAGYNSGPGVYEWKAGGSGDKAFCKANMSGSPNDEIFWEYPVCRRYSTNFSEWDDLDSSIFNFKSITTPVDPSYVDDWLYNVGNGIY</sequence>
<dbReference type="AlphaFoldDB" id="L1I6N2"/>
<evidence type="ECO:0000313" key="4">
    <source>
        <dbReference type="Proteomes" id="UP000011087"/>
    </source>
</evidence>
<evidence type="ECO:0000313" key="3">
    <source>
        <dbReference type="EnsemblProtists" id="EKX31525"/>
    </source>
</evidence>
<dbReference type="EnsemblProtists" id="EKX31525">
    <property type="protein sequence ID" value="EKX31525"/>
    <property type="gene ID" value="GUITHDRAFT_122284"/>
</dbReference>
<reference evidence="3" key="3">
    <citation type="submission" date="2016-03" db="UniProtKB">
        <authorList>
            <consortium name="EnsemblProtists"/>
        </authorList>
    </citation>
    <scope>IDENTIFICATION</scope>
</reference>
<reference evidence="2 4" key="1">
    <citation type="journal article" date="2012" name="Nature">
        <title>Algal genomes reveal evolutionary mosaicism and the fate of nucleomorphs.</title>
        <authorList>
            <consortium name="DOE Joint Genome Institute"/>
            <person name="Curtis B.A."/>
            <person name="Tanifuji G."/>
            <person name="Burki F."/>
            <person name="Gruber A."/>
            <person name="Irimia M."/>
            <person name="Maruyama S."/>
            <person name="Arias M.C."/>
            <person name="Ball S.G."/>
            <person name="Gile G.H."/>
            <person name="Hirakawa Y."/>
            <person name="Hopkins J.F."/>
            <person name="Kuo A."/>
            <person name="Rensing S.A."/>
            <person name="Schmutz J."/>
            <person name="Symeonidi A."/>
            <person name="Elias M."/>
            <person name="Eveleigh R.J."/>
            <person name="Herman E.K."/>
            <person name="Klute M.J."/>
            <person name="Nakayama T."/>
            <person name="Obornik M."/>
            <person name="Reyes-Prieto A."/>
            <person name="Armbrust E.V."/>
            <person name="Aves S.J."/>
            <person name="Beiko R.G."/>
            <person name="Coutinho P."/>
            <person name="Dacks J.B."/>
            <person name="Durnford D.G."/>
            <person name="Fast N.M."/>
            <person name="Green B.R."/>
            <person name="Grisdale C.J."/>
            <person name="Hempel F."/>
            <person name="Henrissat B."/>
            <person name="Hoppner M.P."/>
            <person name="Ishida K."/>
            <person name="Kim E."/>
            <person name="Koreny L."/>
            <person name="Kroth P.G."/>
            <person name="Liu Y."/>
            <person name="Malik S.B."/>
            <person name="Maier U.G."/>
            <person name="McRose D."/>
            <person name="Mock T."/>
            <person name="Neilson J.A."/>
            <person name="Onodera N.T."/>
            <person name="Poole A.M."/>
            <person name="Pritham E.J."/>
            <person name="Richards T.A."/>
            <person name="Rocap G."/>
            <person name="Roy S.W."/>
            <person name="Sarai C."/>
            <person name="Schaack S."/>
            <person name="Shirato S."/>
            <person name="Slamovits C.H."/>
            <person name="Spencer D.F."/>
            <person name="Suzuki S."/>
            <person name="Worden A.Z."/>
            <person name="Zauner S."/>
            <person name="Barry K."/>
            <person name="Bell C."/>
            <person name="Bharti A.K."/>
            <person name="Crow J.A."/>
            <person name="Grimwood J."/>
            <person name="Kramer R."/>
            <person name="Lindquist E."/>
            <person name="Lucas S."/>
            <person name="Salamov A."/>
            <person name="McFadden G.I."/>
            <person name="Lane C.E."/>
            <person name="Keeling P.J."/>
            <person name="Gray M.W."/>
            <person name="Grigoriev I.V."/>
            <person name="Archibald J.M."/>
        </authorList>
    </citation>
    <scope>NUCLEOTIDE SEQUENCE</scope>
    <source>
        <strain evidence="2 4">CCMP2712</strain>
    </source>
</reference>
<dbReference type="RefSeq" id="XP_005818505.1">
    <property type="nucleotide sequence ID" value="XM_005818448.1"/>
</dbReference>
<protein>
    <submittedName>
        <fullName evidence="2 3">Uncharacterized protein</fullName>
    </submittedName>
</protein>